<accession>A0A077K2T0</accession>
<sequence length="69" mass="8179">MRKNKRDELRELNLSIRAYNSLRNMGINTLEDLSMYSKKQLYQFKGIGIVSLRKIEKGLDKKNMRMEAV</sequence>
<evidence type="ECO:0000313" key="4">
    <source>
        <dbReference type="Proteomes" id="UP000482543"/>
    </source>
</evidence>
<dbReference type="Pfam" id="PF03118">
    <property type="entry name" value="RNA_pol_A_CTD"/>
    <property type="match status" value="1"/>
</dbReference>
<name>A0A077K2T0_CLOBO</name>
<reference evidence="3 4" key="2">
    <citation type="submission" date="2019-04" db="EMBL/GenBank/DDBJ databases">
        <title>Genome sequencing of Clostridium botulinum Groups I-IV and Clostridium butyricum.</title>
        <authorList>
            <person name="Brunt J."/>
            <person name="Van Vliet A.H.M."/>
            <person name="Stringer S.C."/>
            <person name="Carter A.T."/>
            <person name="Peck M.W."/>
        </authorList>
    </citation>
    <scope>NUCLEOTIDE SEQUENCE [LARGE SCALE GENOMIC DNA]</scope>
    <source>
        <strain evidence="3 4">IFR 15/034</strain>
    </source>
</reference>
<dbReference type="EMBL" id="AB855771">
    <property type="protein sequence ID" value="BAP25793.1"/>
    <property type="molecule type" value="Genomic_DNA"/>
</dbReference>
<dbReference type="GO" id="GO:0003899">
    <property type="term" value="F:DNA-directed RNA polymerase activity"/>
    <property type="evidence" value="ECO:0007669"/>
    <property type="project" value="InterPro"/>
</dbReference>
<dbReference type="Gene3D" id="1.10.150.20">
    <property type="entry name" value="5' to 3' exonuclease, C-terminal subdomain"/>
    <property type="match status" value="1"/>
</dbReference>
<keyword evidence="2" id="KW-0614">Plasmid</keyword>
<keyword evidence="3" id="KW-0804">Transcription</keyword>
<organism evidence="2">
    <name type="scientific">Clostridium botulinum</name>
    <dbReference type="NCBI Taxonomy" id="1491"/>
    <lineage>
        <taxon>Bacteria</taxon>
        <taxon>Bacillati</taxon>
        <taxon>Bacillota</taxon>
        <taxon>Clostridia</taxon>
        <taxon>Eubacteriales</taxon>
        <taxon>Clostridiaceae</taxon>
        <taxon>Clostridium</taxon>
    </lineage>
</organism>
<dbReference type="EMBL" id="SWRJ01000010">
    <property type="protein sequence ID" value="NFI23362.1"/>
    <property type="molecule type" value="Genomic_DNA"/>
</dbReference>
<gene>
    <name evidence="3" type="ORF">FC964_18775</name>
</gene>
<evidence type="ECO:0000313" key="3">
    <source>
        <dbReference type="EMBL" id="NFI23362.1"/>
    </source>
</evidence>
<dbReference type="GO" id="GO:0006351">
    <property type="term" value="P:DNA-templated transcription"/>
    <property type="evidence" value="ECO:0007669"/>
    <property type="project" value="InterPro"/>
</dbReference>
<evidence type="ECO:0000313" key="2">
    <source>
        <dbReference type="EMBL" id="BAP25793.1"/>
    </source>
</evidence>
<dbReference type="AlphaFoldDB" id="A0A077K2T0"/>
<dbReference type="SUPFAM" id="SSF47789">
    <property type="entry name" value="C-terminal domain of RNA polymerase alpha subunit"/>
    <property type="match status" value="1"/>
</dbReference>
<keyword evidence="3" id="KW-0240">DNA-directed RNA polymerase</keyword>
<dbReference type="GO" id="GO:0000428">
    <property type="term" value="C:DNA-directed RNA polymerase complex"/>
    <property type="evidence" value="ECO:0007669"/>
    <property type="project" value="UniProtKB-KW"/>
</dbReference>
<dbReference type="RefSeq" id="WP_032072531.1">
    <property type="nucleotide sequence ID" value="NC_025146.1"/>
</dbReference>
<feature type="domain" description="RNA polymerase alpha subunit C-terminal" evidence="1">
    <location>
        <begin position="6"/>
        <end position="60"/>
    </location>
</feature>
<dbReference type="InterPro" id="IPR011260">
    <property type="entry name" value="RNAP_asu_C"/>
</dbReference>
<geneLocation type="plasmid" evidence="2">
    <name>pCB111</name>
</geneLocation>
<reference evidence="2" key="1">
    <citation type="submission" date="2013-09" db="EMBL/GenBank/DDBJ databases">
        <title>Analysis of type B2 neurotoxin-encoding plasmid in Clostridium botulinum.</title>
        <authorList>
            <person name="Hosomi K."/>
            <person name="Sakaguchi Y."/>
            <person name="Gotoh K."/>
            <person name="Nakamura K."/>
            <person name="Kohda T."/>
            <person name="Mukamoto M."/>
            <person name="Iida T."/>
            <person name="Kozaki S."/>
        </authorList>
    </citation>
    <scope>NUCLEOTIDE SEQUENCE</scope>
    <source>
        <strain evidence="2">111</strain>
        <plasmid evidence="2">pCB111</plasmid>
    </source>
</reference>
<evidence type="ECO:0000259" key="1">
    <source>
        <dbReference type="Pfam" id="PF03118"/>
    </source>
</evidence>
<proteinExistence type="predicted"/>
<dbReference type="Proteomes" id="UP000482543">
    <property type="component" value="Unassembled WGS sequence"/>
</dbReference>
<dbReference type="GO" id="GO:0003677">
    <property type="term" value="F:DNA binding"/>
    <property type="evidence" value="ECO:0007669"/>
    <property type="project" value="InterPro"/>
</dbReference>
<protein>
    <submittedName>
        <fullName evidence="3">DNA-directed RNA polymerase subunit alpha</fullName>
    </submittedName>
</protein>